<dbReference type="Proteomes" id="UP000240429">
    <property type="component" value="Unassembled WGS sequence"/>
</dbReference>
<dbReference type="Pfam" id="PF02423">
    <property type="entry name" value="OCD_Mu_crystall"/>
    <property type="match status" value="1"/>
</dbReference>
<dbReference type="Gene3D" id="3.40.50.720">
    <property type="entry name" value="NAD(P)-binding Rossmann-like Domain"/>
    <property type="match status" value="1"/>
</dbReference>
<organism evidence="2 3">
    <name type="scientific">Streptomyces dioscori</name>
    <dbReference type="NCBI Taxonomy" id="2109333"/>
    <lineage>
        <taxon>Bacteria</taxon>
        <taxon>Bacillati</taxon>
        <taxon>Actinomycetota</taxon>
        <taxon>Actinomycetes</taxon>
        <taxon>Kitasatosporales</taxon>
        <taxon>Streptomycetaceae</taxon>
        <taxon>Streptomyces</taxon>
        <taxon>Streptomyces aurantiacus group</taxon>
    </lineage>
</organism>
<dbReference type="InterPro" id="IPR036291">
    <property type="entry name" value="NAD(P)-bd_dom_sf"/>
</dbReference>
<comment type="similarity">
    <text evidence="1">Belongs to the ornithine cyclodeaminase/mu-crystallin family.</text>
</comment>
<dbReference type="InterPro" id="IPR003462">
    <property type="entry name" value="ODC_Mu_crystall"/>
</dbReference>
<dbReference type="PANTHER" id="PTHR13812">
    <property type="entry name" value="KETIMINE REDUCTASE MU-CRYSTALLIN"/>
    <property type="match status" value="1"/>
</dbReference>
<evidence type="ECO:0000313" key="3">
    <source>
        <dbReference type="Proteomes" id="UP000240429"/>
    </source>
</evidence>
<dbReference type="AlphaFoldDB" id="A0A2P8QEK1"/>
<protein>
    <submittedName>
        <fullName evidence="2">Ornithine cyclodeaminase</fullName>
    </submittedName>
</protein>
<dbReference type="RefSeq" id="WP_107014427.1">
    <property type="nucleotide sequence ID" value="NZ_KZ679038.1"/>
</dbReference>
<reference evidence="2 3" key="1">
    <citation type="submission" date="2018-03" db="EMBL/GenBank/DDBJ databases">
        <title>Streptomyces dioscori sp. nov., a novel endophytic actinobacterium isolated from bulbil of Dioscorea bulbifera L.</title>
        <authorList>
            <person name="Zhikuan W."/>
        </authorList>
    </citation>
    <scope>NUCLEOTIDE SEQUENCE [LARGE SCALE GENOMIC DNA]</scope>
    <source>
        <strain evidence="2 3">A217</strain>
    </source>
</reference>
<keyword evidence="3" id="KW-1185">Reference proteome</keyword>
<dbReference type="EMBL" id="PYBJ01000001">
    <property type="protein sequence ID" value="PSM44673.1"/>
    <property type="molecule type" value="Genomic_DNA"/>
</dbReference>
<comment type="caution">
    <text evidence="2">The sequence shown here is derived from an EMBL/GenBank/DDBJ whole genome shotgun (WGS) entry which is preliminary data.</text>
</comment>
<dbReference type="SUPFAM" id="SSF51735">
    <property type="entry name" value="NAD(P)-binding Rossmann-fold domains"/>
    <property type="match status" value="1"/>
</dbReference>
<dbReference type="PIRSF" id="PIRSF001439">
    <property type="entry name" value="CryM"/>
    <property type="match status" value="1"/>
</dbReference>
<dbReference type="OrthoDB" id="3814544at2"/>
<proteinExistence type="inferred from homology"/>
<dbReference type="InterPro" id="IPR023401">
    <property type="entry name" value="ODC_N"/>
</dbReference>
<dbReference type="PANTHER" id="PTHR13812:SF19">
    <property type="entry name" value="KETIMINE REDUCTASE MU-CRYSTALLIN"/>
    <property type="match status" value="1"/>
</dbReference>
<dbReference type="GO" id="GO:0005737">
    <property type="term" value="C:cytoplasm"/>
    <property type="evidence" value="ECO:0007669"/>
    <property type="project" value="TreeGrafter"/>
</dbReference>
<evidence type="ECO:0000313" key="2">
    <source>
        <dbReference type="EMBL" id="PSM44673.1"/>
    </source>
</evidence>
<evidence type="ECO:0000256" key="1">
    <source>
        <dbReference type="ARBA" id="ARBA00008903"/>
    </source>
</evidence>
<sequence length="331" mass="34452">MTLILNRSDIRGLLEHATAEVEAAVEQAHRDLSRGRVSLPAPPALDLPGSDGTFLPMAAVSAPAGLASVKLLADLPANRERGLPVQRSTVLVLSARTGEAEAVLDGALITRFRTAAATAVATRLLAGQDAQVLGLVGTGPLALAHARALSTVREWKSVAVWGRTPANGAALVDRISAELGLHAELLPGPREVTEAADVLCTLTPSREPVIKGAWLRPGTHVNAVGAPPRPGHREIDTEGIVRSRLIVDSFATARSKSGEVLIPLAEGALTEADFDRELGDVLEGLVPARTADDEITLFDSVGVGLQDLAVARLLIDLATESGTGTRTDLAA</sequence>
<dbReference type="GO" id="GO:0016491">
    <property type="term" value="F:oxidoreductase activity"/>
    <property type="evidence" value="ECO:0007669"/>
    <property type="project" value="UniProtKB-ARBA"/>
</dbReference>
<dbReference type="FunFam" id="3.40.50.720:FF:000311">
    <property type="entry name" value="Ornithine cyclodeaminase"/>
    <property type="match status" value="1"/>
</dbReference>
<accession>A0A2P8QEK1</accession>
<gene>
    <name evidence="2" type="ORF">C6Y14_00560</name>
</gene>
<dbReference type="GO" id="GO:0019752">
    <property type="term" value="P:carboxylic acid metabolic process"/>
    <property type="evidence" value="ECO:0007669"/>
    <property type="project" value="UniProtKB-ARBA"/>
</dbReference>
<name>A0A2P8QEK1_9ACTN</name>
<dbReference type="Gene3D" id="3.30.1780.10">
    <property type="entry name" value="ornithine cyclodeaminase, domain 1"/>
    <property type="match status" value="1"/>
</dbReference>